<dbReference type="Proteomes" id="UP000296469">
    <property type="component" value="Chromosome"/>
</dbReference>
<evidence type="ECO:0000313" key="1">
    <source>
        <dbReference type="EMBL" id="QCB95191.1"/>
    </source>
</evidence>
<reference evidence="1 2" key="1">
    <citation type="submission" date="2019-04" db="EMBL/GenBank/DDBJ databases">
        <title>Isolation and identification of Cellulomonas shaoxiangyii sp. Nov. isolated from feces of the Tibetan antelopes (Pantholops hodgsonii) in the Qinghai-Tibet plateau of China.</title>
        <authorList>
            <person name="Tian Z."/>
        </authorList>
    </citation>
    <scope>NUCLEOTIDE SEQUENCE [LARGE SCALE GENOMIC DNA]</scope>
    <source>
        <strain evidence="1 2">Z28</strain>
    </source>
</reference>
<dbReference type="EMBL" id="CP039291">
    <property type="protein sequence ID" value="QCB95191.1"/>
    <property type="molecule type" value="Genomic_DNA"/>
</dbReference>
<sequence>MMARDEAARGFDGGVGHARVDLTSVPLAGEQLVVPLTLSVGELTVVVPVDAAVEARFSAGVGTVRWELDGETRMQDAIGASGMTFRDDATVEAGEADLVLDVSAGVGEVRIIEESTP</sequence>
<organism evidence="1 2">
    <name type="scientific">Cellulomonas shaoxiangyii</name>
    <dbReference type="NCBI Taxonomy" id="2566013"/>
    <lineage>
        <taxon>Bacteria</taxon>
        <taxon>Bacillati</taxon>
        <taxon>Actinomycetota</taxon>
        <taxon>Actinomycetes</taxon>
        <taxon>Micrococcales</taxon>
        <taxon>Cellulomonadaceae</taxon>
        <taxon>Cellulomonas</taxon>
    </lineage>
</organism>
<gene>
    <name evidence="1" type="ORF">E5225_04840</name>
</gene>
<dbReference type="KEGG" id="celz:E5225_04840"/>
<protein>
    <submittedName>
        <fullName evidence="1">Uncharacterized protein</fullName>
    </submittedName>
</protein>
<keyword evidence="2" id="KW-1185">Reference proteome</keyword>
<proteinExistence type="predicted"/>
<dbReference type="AlphaFoldDB" id="A0A4P7SMI4"/>
<accession>A0A4P7SMI4</accession>
<evidence type="ECO:0000313" key="2">
    <source>
        <dbReference type="Proteomes" id="UP000296469"/>
    </source>
</evidence>
<name>A0A4P7SMI4_9CELL</name>